<comment type="caution">
    <text evidence="2">The sequence shown here is derived from an EMBL/GenBank/DDBJ whole genome shotgun (WGS) entry which is preliminary data.</text>
</comment>
<dbReference type="EMBL" id="JAEKNN010000010">
    <property type="protein sequence ID" value="MBJ7608316.1"/>
    <property type="molecule type" value="Genomic_DNA"/>
</dbReference>
<evidence type="ECO:0000313" key="3">
    <source>
        <dbReference type="Proteomes" id="UP000614410"/>
    </source>
</evidence>
<dbReference type="Proteomes" id="UP000614410">
    <property type="component" value="Unassembled WGS sequence"/>
</dbReference>
<proteinExistence type="predicted"/>
<name>A0A934NFN0_9BACT</name>
<reference evidence="2 3" key="1">
    <citation type="submission" date="2020-10" db="EMBL/GenBank/DDBJ databases">
        <title>Ca. Dormibacterota MAGs.</title>
        <authorList>
            <person name="Montgomery K."/>
        </authorList>
    </citation>
    <scope>NUCLEOTIDE SEQUENCE [LARGE SCALE GENOMIC DNA]</scope>
    <source>
        <strain evidence="2">Mitchell_Peninsula_5</strain>
    </source>
</reference>
<dbReference type="InterPro" id="IPR045760">
    <property type="entry name" value="DAP_DH_C"/>
</dbReference>
<organism evidence="2 3">
    <name type="scientific">Candidatus Amunia macphersoniae</name>
    <dbReference type="NCBI Taxonomy" id="3127014"/>
    <lineage>
        <taxon>Bacteria</taxon>
        <taxon>Bacillati</taxon>
        <taxon>Candidatus Dormiibacterota</taxon>
        <taxon>Candidatus Dormibacteria</taxon>
        <taxon>Candidatus Aeolococcales</taxon>
        <taxon>Candidatus Aeolococcaceae</taxon>
        <taxon>Candidatus Amunia</taxon>
    </lineage>
</organism>
<sequence length="310" mass="32671">MKLIAVGLGEIGRSAVTRGGVVDGVQVVAAVDPALAGQQLEGLTVLRSIDDCHGVAADVALVSTGSDLATLAPLFVRLLEMRLHVVSTCEVLAFPWLSFPDLAHSLDLTAQRCGRALVACGVNPGFAMDVLPSVIAQASSSIDRIQVVRKVDLSRRRPQLRAKLGVGMAAVEWTQLAKRGGLGHRGLLESAHLCADALGWKLEEAAFSRSPICEGATVIGVAERVDARTPHGQELELSLCFQVDGDDVDEVTVQGVPPIRVRCDGGLPGDTVTVARMLHVCRLAPRLRPGLRLPTEVPIAATDGNGQADE</sequence>
<evidence type="ECO:0000313" key="2">
    <source>
        <dbReference type="EMBL" id="MBJ7608316.1"/>
    </source>
</evidence>
<dbReference type="Pfam" id="PF19328">
    <property type="entry name" value="DAP_DH_C"/>
    <property type="match status" value="1"/>
</dbReference>
<feature type="domain" description="2,4-diaminopentanoate dehydrogenase C-terminal" evidence="1">
    <location>
        <begin position="126"/>
        <end position="214"/>
    </location>
</feature>
<protein>
    <recommendedName>
        <fullName evidence="1">2,4-diaminopentanoate dehydrogenase C-terminal domain-containing protein</fullName>
    </recommendedName>
</protein>
<dbReference type="AlphaFoldDB" id="A0A934NFN0"/>
<gene>
    <name evidence="2" type="ORF">JF887_02635</name>
</gene>
<accession>A0A934NFN0</accession>
<evidence type="ECO:0000259" key="1">
    <source>
        <dbReference type="Pfam" id="PF19328"/>
    </source>
</evidence>